<keyword evidence="2" id="KW-1185">Reference proteome</keyword>
<reference evidence="1" key="1">
    <citation type="submission" date="2021-02" db="EMBL/GenBank/DDBJ databases">
        <authorList>
            <person name="Bekaert M."/>
        </authorList>
    </citation>
    <scope>NUCLEOTIDE SEQUENCE</scope>
    <source>
        <strain evidence="1">IoA-00</strain>
    </source>
</reference>
<evidence type="ECO:0000313" key="1">
    <source>
        <dbReference type="EMBL" id="CAF3024143.1"/>
    </source>
</evidence>
<dbReference type="Proteomes" id="UP000675881">
    <property type="component" value="Chromosome 8"/>
</dbReference>
<dbReference type="AlphaFoldDB" id="A0A7R8D7A9"/>
<gene>
    <name evidence="1" type="ORF">LSAA_14147</name>
</gene>
<accession>A0A7R8D7A9</accession>
<name>A0A7R8D7A9_LEPSM</name>
<evidence type="ECO:0000313" key="2">
    <source>
        <dbReference type="Proteomes" id="UP000675881"/>
    </source>
</evidence>
<dbReference type="EMBL" id="HG994587">
    <property type="protein sequence ID" value="CAF3024143.1"/>
    <property type="molecule type" value="Genomic_DNA"/>
</dbReference>
<organism evidence="1 2">
    <name type="scientific">Lepeophtheirus salmonis</name>
    <name type="common">Salmon louse</name>
    <name type="synonym">Caligus salmonis</name>
    <dbReference type="NCBI Taxonomy" id="72036"/>
    <lineage>
        <taxon>Eukaryota</taxon>
        <taxon>Metazoa</taxon>
        <taxon>Ecdysozoa</taxon>
        <taxon>Arthropoda</taxon>
        <taxon>Crustacea</taxon>
        <taxon>Multicrustacea</taxon>
        <taxon>Hexanauplia</taxon>
        <taxon>Copepoda</taxon>
        <taxon>Siphonostomatoida</taxon>
        <taxon>Caligidae</taxon>
        <taxon>Lepeophtheirus</taxon>
    </lineage>
</organism>
<proteinExistence type="predicted"/>
<sequence length="101" mass="11599">MVTTFGEFVHTHFHNSCFGKERKDSLSTGAKKSKYFSKEIPRLKLGAVATKFPKALAYLSKLPVPQRSTFFKKESKMIDKRISDILEEDAIHNFGSIKKRF</sequence>
<protein>
    <submittedName>
        <fullName evidence="1">(salmon louse) hypothetical protein</fullName>
    </submittedName>
</protein>